<evidence type="ECO:0000256" key="1">
    <source>
        <dbReference type="ARBA" id="ARBA00022572"/>
    </source>
</evidence>
<keyword evidence="2" id="KW-1015">Disulfide bond</keyword>
<dbReference type="PRINTS" id="PR00018">
    <property type="entry name" value="KRINGLE"/>
</dbReference>
<dbReference type="InterPro" id="IPR000001">
    <property type="entry name" value="Kringle"/>
</dbReference>
<dbReference type="Gene3D" id="2.40.20.10">
    <property type="entry name" value="Plasminogen Kringle 4"/>
    <property type="match status" value="1"/>
</dbReference>
<dbReference type="InterPro" id="IPR038178">
    <property type="entry name" value="Kringle_sf"/>
</dbReference>
<sequence>MPEELVVRGKSLERRSFTEVLPLTFSFSWLLAECYTANGEDYRGFQNQTSLHGGKPCLFWNETFQHPYNTLKYPNGEGGLGSHNYCR</sequence>
<reference evidence="5 6" key="1">
    <citation type="submission" date="2019-03" db="EMBL/GenBank/DDBJ databases">
        <title>First draft genome of Liparis tanakae, snailfish: a comprehensive survey of snailfish specific genes.</title>
        <authorList>
            <person name="Kim W."/>
            <person name="Song I."/>
            <person name="Jeong J.-H."/>
            <person name="Kim D."/>
            <person name="Kim S."/>
            <person name="Ryu S."/>
            <person name="Song J.Y."/>
            <person name="Lee S.K."/>
        </authorList>
    </citation>
    <scope>NUCLEOTIDE SEQUENCE [LARGE SCALE GENOMIC DNA]</scope>
    <source>
        <tissue evidence="5">Muscle</tissue>
    </source>
</reference>
<evidence type="ECO:0000256" key="2">
    <source>
        <dbReference type="ARBA" id="ARBA00023157"/>
    </source>
</evidence>
<accession>A0A4Z2EFL8</accession>
<protein>
    <submittedName>
        <fullName evidence="5">Kremen protein 1</fullName>
    </submittedName>
</protein>
<evidence type="ECO:0000256" key="3">
    <source>
        <dbReference type="PROSITE-ProRule" id="PRU00121"/>
    </source>
</evidence>
<evidence type="ECO:0000313" key="5">
    <source>
        <dbReference type="EMBL" id="TNN27538.1"/>
    </source>
</evidence>
<comment type="caution">
    <text evidence="3">Lacks conserved residue(s) required for the propagation of feature annotation.</text>
</comment>
<dbReference type="PROSITE" id="PS50070">
    <property type="entry name" value="KRINGLE_2"/>
    <property type="match status" value="1"/>
</dbReference>
<evidence type="ECO:0000259" key="4">
    <source>
        <dbReference type="PROSITE" id="PS50070"/>
    </source>
</evidence>
<name>A0A4Z2EFL8_9TELE</name>
<dbReference type="SMART" id="SM00130">
    <property type="entry name" value="KR"/>
    <property type="match status" value="1"/>
</dbReference>
<dbReference type="SUPFAM" id="SSF57440">
    <property type="entry name" value="Kringle-like"/>
    <property type="match status" value="1"/>
</dbReference>
<organism evidence="5 6">
    <name type="scientific">Liparis tanakae</name>
    <name type="common">Tanaka's snailfish</name>
    <dbReference type="NCBI Taxonomy" id="230148"/>
    <lineage>
        <taxon>Eukaryota</taxon>
        <taxon>Metazoa</taxon>
        <taxon>Chordata</taxon>
        <taxon>Craniata</taxon>
        <taxon>Vertebrata</taxon>
        <taxon>Euteleostomi</taxon>
        <taxon>Actinopterygii</taxon>
        <taxon>Neopterygii</taxon>
        <taxon>Teleostei</taxon>
        <taxon>Neoteleostei</taxon>
        <taxon>Acanthomorphata</taxon>
        <taxon>Eupercaria</taxon>
        <taxon>Perciformes</taxon>
        <taxon>Cottioidei</taxon>
        <taxon>Cottales</taxon>
        <taxon>Liparidae</taxon>
        <taxon>Liparis</taxon>
    </lineage>
</organism>
<dbReference type="AlphaFoldDB" id="A0A4Z2EFL8"/>
<evidence type="ECO:0000313" key="6">
    <source>
        <dbReference type="Proteomes" id="UP000314294"/>
    </source>
</evidence>
<feature type="domain" description="Kringle" evidence="4">
    <location>
        <begin position="33"/>
        <end position="87"/>
    </location>
</feature>
<gene>
    <name evidence="5" type="primary">kremen1_0</name>
    <name evidence="5" type="ORF">EYF80_062317</name>
</gene>
<proteinExistence type="predicted"/>
<keyword evidence="1 3" id="KW-0420">Kringle</keyword>
<comment type="caution">
    <text evidence="5">The sequence shown here is derived from an EMBL/GenBank/DDBJ whole genome shotgun (WGS) entry which is preliminary data.</text>
</comment>
<dbReference type="EMBL" id="SRLO01008116">
    <property type="protein sequence ID" value="TNN27538.1"/>
    <property type="molecule type" value="Genomic_DNA"/>
</dbReference>
<dbReference type="Proteomes" id="UP000314294">
    <property type="component" value="Unassembled WGS sequence"/>
</dbReference>
<keyword evidence="6" id="KW-1185">Reference proteome</keyword>
<dbReference type="OrthoDB" id="4781at2759"/>
<dbReference type="InterPro" id="IPR013806">
    <property type="entry name" value="Kringle-like"/>
</dbReference>